<keyword evidence="3" id="KW-1185">Reference proteome</keyword>
<gene>
    <name evidence="2" type="ORF">DUNSADRAFT_1702</name>
</gene>
<protein>
    <submittedName>
        <fullName evidence="2">Uncharacterized protein</fullName>
    </submittedName>
</protein>
<keyword evidence="1" id="KW-1133">Transmembrane helix</keyword>
<dbReference type="Proteomes" id="UP000815325">
    <property type="component" value="Unassembled WGS sequence"/>
</dbReference>
<dbReference type="EMBL" id="MU070646">
    <property type="protein sequence ID" value="KAF5826947.1"/>
    <property type="molecule type" value="Genomic_DNA"/>
</dbReference>
<proteinExistence type="predicted"/>
<comment type="caution">
    <text evidence="2">The sequence shown here is derived from an EMBL/GenBank/DDBJ whole genome shotgun (WGS) entry which is preliminary data.</text>
</comment>
<evidence type="ECO:0000313" key="3">
    <source>
        <dbReference type="Proteomes" id="UP000815325"/>
    </source>
</evidence>
<accession>A0ABQ7FXB6</accession>
<evidence type="ECO:0000256" key="1">
    <source>
        <dbReference type="SAM" id="Phobius"/>
    </source>
</evidence>
<feature type="transmembrane region" description="Helical" evidence="1">
    <location>
        <begin position="91"/>
        <end position="109"/>
    </location>
</feature>
<organism evidence="2 3">
    <name type="scientific">Dunaliella salina</name>
    <name type="common">Green alga</name>
    <name type="synonym">Protococcus salinus</name>
    <dbReference type="NCBI Taxonomy" id="3046"/>
    <lineage>
        <taxon>Eukaryota</taxon>
        <taxon>Viridiplantae</taxon>
        <taxon>Chlorophyta</taxon>
        <taxon>core chlorophytes</taxon>
        <taxon>Chlorophyceae</taxon>
        <taxon>CS clade</taxon>
        <taxon>Chlamydomonadales</taxon>
        <taxon>Dunaliellaceae</taxon>
        <taxon>Dunaliella</taxon>
    </lineage>
</organism>
<evidence type="ECO:0000313" key="2">
    <source>
        <dbReference type="EMBL" id="KAF5826947.1"/>
    </source>
</evidence>
<name>A0ABQ7FXB6_DUNSA</name>
<sequence>MALTEGVPPIQEISSWAPVLLAYTAGALSLRPGSRHSEVILAAISAARSCFAFMLGTGILPFSGTNKLLLGWRAEVPAEIIMMSVMERVRLIWMVQLRALFAVSLWLVYMRLGLAFPATQSVLVNLCSLGVTAAVEQRCRRLYASLRLSAKHQALADGGASHAPTWPTSDRASKGEHALKAQHF</sequence>
<feature type="transmembrane region" description="Helical" evidence="1">
    <location>
        <begin position="39"/>
        <end position="63"/>
    </location>
</feature>
<reference evidence="2" key="1">
    <citation type="submission" date="2017-08" db="EMBL/GenBank/DDBJ databases">
        <authorList>
            <person name="Polle J.E."/>
            <person name="Barry K."/>
            <person name="Cushman J."/>
            <person name="Schmutz J."/>
            <person name="Tran D."/>
            <person name="Hathwaick L.T."/>
            <person name="Yim W.C."/>
            <person name="Jenkins J."/>
            <person name="Mckie-Krisberg Z.M."/>
            <person name="Prochnik S."/>
            <person name="Lindquist E."/>
            <person name="Dockter R.B."/>
            <person name="Adam C."/>
            <person name="Molina H."/>
            <person name="Bunkerborg J."/>
            <person name="Jin E."/>
            <person name="Buchheim M."/>
            <person name="Magnuson J."/>
        </authorList>
    </citation>
    <scope>NUCLEOTIDE SEQUENCE</scope>
    <source>
        <strain evidence="2">CCAP 19/18</strain>
    </source>
</reference>
<keyword evidence="1" id="KW-0812">Transmembrane</keyword>
<keyword evidence="1" id="KW-0472">Membrane</keyword>